<dbReference type="eggNOG" id="ENOG502RZXJ">
    <property type="taxonomic scope" value="Eukaryota"/>
</dbReference>
<feature type="region of interest" description="Disordered" evidence="1">
    <location>
        <begin position="444"/>
        <end position="558"/>
    </location>
</feature>
<proteinExistence type="predicted"/>
<dbReference type="OrthoDB" id="6050183at2759"/>
<dbReference type="GeneID" id="20225918"/>
<dbReference type="EMBL" id="GL833144">
    <property type="protein sequence ID" value="EGB05106.1"/>
    <property type="molecule type" value="Genomic_DNA"/>
</dbReference>
<dbReference type="GO" id="GO:0005634">
    <property type="term" value="C:nucleus"/>
    <property type="evidence" value="ECO:0007669"/>
    <property type="project" value="TreeGrafter"/>
</dbReference>
<dbReference type="AlphaFoldDB" id="F0YIJ6"/>
<gene>
    <name evidence="2" type="ORF">AURANDRAFT_66719</name>
</gene>
<dbReference type="PANTHER" id="PTHR24030">
    <property type="entry name" value="PROTEIN CMSS1"/>
    <property type="match status" value="1"/>
</dbReference>
<dbReference type="RefSeq" id="XP_009040232.1">
    <property type="nucleotide sequence ID" value="XM_009041984.1"/>
</dbReference>
<reference evidence="2 3" key="1">
    <citation type="journal article" date="2011" name="Proc. Natl. Acad. Sci. U.S.A.">
        <title>Niche of harmful alga Aureococcus anophagefferens revealed through ecogenomics.</title>
        <authorList>
            <person name="Gobler C.J."/>
            <person name="Berry D.L."/>
            <person name="Dyhrman S.T."/>
            <person name="Wilhelm S.W."/>
            <person name="Salamov A."/>
            <person name="Lobanov A.V."/>
            <person name="Zhang Y."/>
            <person name="Collier J.L."/>
            <person name="Wurch L.L."/>
            <person name="Kustka A.B."/>
            <person name="Dill B.D."/>
            <person name="Shah M."/>
            <person name="VerBerkmoes N.C."/>
            <person name="Kuo A."/>
            <person name="Terry A."/>
            <person name="Pangilinan J."/>
            <person name="Lindquist E.A."/>
            <person name="Lucas S."/>
            <person name="Paulsen I.T."/>
            <person name="Hattenrath-Lehmann T.K."/>
            <person name="Talmage S.C."/>
            <person name="Walker E.A."/>
            <person name="Koch F."/>
            <person name="Burson A.M."/>
            <person name="Marcoval M.A."/>
            <person name="Tang Y.Z."/>
            <person name="Lecleir G.R."/>
            <person name="Coyne K.J."/>
            <person name="Berg G.M."/>
            <person name="Bertrand E.M."/>
            <person name="Saito M.A."/>
            <person name="Gladyshev V.N."/>
            <person name="Grigoriev I.V."/>
        </authorList>
    </citation>
    <scope>NUCLEOTIDE SEQUENCE [LARGE SCALE GENOMIC DNA]</scope>
    <source>
        <strain evidence="3">CCMP 1984</strain>
    </source>
</reference>
<feature type="compositionally biased region" description="Low complexity" evidence="1">
    <location>
        <begin position="471"/>
        <end position="488"/>
    </location>
</feature>
<organism evidence="3">
    <name type="scientific">Aureococcus anophagefferens</name>
    <name type="common">Harmful bloom alga</name>
    <dbReference type="NCBI Taxonomy" id="44056"/>
    <lineage>
        <taxon>Eukaryota</taxon>
        <taxon>Sar</taxon>
        <taxon>Stramenopiles</taxon>
        <taxon>Ochrophyta</taxon>
        <taxon>Pelagophyceae</taxon>
        <taxon>Pelagomonadales</taxon>
        <taxon>Pelagomonadaceae</taxon>
        <taxon>Aureococcus</taxon>
    </lineage>
</organism>
<accession>F0YIJ6</accession>
<evidence type="ECO:0000313" key="3">
    <source>
        <dbReference type="Proteomes" id="UP000002729"/>
    </source>
</evidence>
<dbReference type="Proteomes" id="UP000002729">
    <property type="component" value="Unassembled WGS sequence"/>
</dbReference>
<dbReference type="PANTHER" id="PTHR24030:SF0">
    <property type="entry name" value="PROTEIN CMSS1"/>
    <property type="match status" value="1"/>
</dbReference>
<sequence length="1227" mass="131394">MASWFRSKPSSGSSDASLEKQASDLLGGASDALRGLVVDTSASKAAAELVHPYVGRRHTLVPDVLAEHVDDEHHVDRASLSSEDAAVFENAPEEDLRASEVKAEHADGTVWHVQIVRDDHVDPKHCDADGNLKPRRPVPQIRATDFFSKLEKRGDAYVFAGGPLNGWPVGLVDLELVSITCAVSSLGVVKRVKRFWHVWATKGAPAYPKIKAMRGVRCTVRQPSWSVKGWSPASPGFFFWIAPGPRVYAGSAAAAAAPACAATKCHLFAHRYAKPKAKETAKDLLTYHAAVLVEFDDGTATLFELAWRNGLGGYGGRSNWYPPADGDAPLPLFEAIDDSMKLPWRSELLEVRGNDVPFTTRAALETYLADGSGREPHHKFLDATVDHSGNVRVMHRTKADLFNYVLNYAARDMEYHEESRNCQHFAADFYSFLVGGKPVQPHSPMGDMFLFEDDGDDVKEPQTKKKKEAKQPSSAKPSGNAALPTAGAAKKKKKEKQQKQPEPEPEDDAAVAAPEIYVMDDDDDDDGDGGDDGGDGAELAGDAPADAAETKKKKKKKKKRKFEDLADCAWAGGDWAAWLAPLADGADAAALERRVYAPAAGEGAGDVIANCVRRASKGRDRAAPPRGLDVVLVCASAKRAADVAKTLRKQRQVPEVLKLFGKHLKAADQAAQLEDAAKPLPRVAVATPARLEVLLDSVPWGRNATLLVDTRPDGKNYTPFTLPDAKAALARVVAALLGSTDLAFCAADAGPTIWMRPAPPSWPSASKGFADSGARAPAAPNGIMPPPMDWTTNPVNASMATRPCLISAARYQPSVSVDALPAPPTRRRALRCVGIAFLAILLTTTIASCLVVVLHFGDDGGALVAEAGRPTARQCLHSVVRLRAATLGVRPGRFAVPLRREGRGVVVVGLAGGAGRETVERAVRYAARAAGLRAAAPTCCDGRRGAWDFRNRHERQAVVHSSGWPFEAWVEPASYHPFLLAAVPSARSQVVALVWDPVDRLVAAWTRGGGKVPDLIRRANGTTPAGRRRLARDAGHALDAMSAALVGTADPRDRCFTNIFQSRVAALAAGKWLPFLVDRYDESTALLTTAMGWNIGDALPAPPRATPPAGDAVDLRTRLLLEALEPHDALLHASAGMALSAWSAKLGKPFGATVAALRSQRRSWLRGCANASAPATFPKPPGGVCAWFAREDDAGRPRAWDAPPCEGATVWGAWCSLSGRLPRALAR</sequence>
<evidence type="ECO:0000313" key="2">
    <source>
        <dbReference type="EMBL" id="EGB05106.1"/>
    </source>
</evidence>
<dbReference type="InterPro" id="IPR032704">
    <property type="entry name" value="Cms1"/>
</dbReference>
<evidence type="ECO:0000256" key="1">
    <source>
        <dbReference type="SAM" id="MobiDB-lite"/>
    </source>
</evidence>
<protein>
    <recommendedName>
        <fullName evidence="4">PPPDE domain-containing protein</fullName>
    </recommendedName>
</protein>
<evidence type="ECO:0008006" key="4">
    <source>
        <dbReference type="Google" id="ProtNLM"/>
    </source>
</evidence>
<dbReference type="KEGG" id="aaf:AURANDRAFT_66719"/>
<dbReference type="InParanoid" id="F0YIJ6"/>
<name>F0YIJ6_AURAN</name>
<keyword evidence="3" id="KW-1185">Reference proteome</keyword>
<feature type="compositionally biased region" description="Low complexity" evidence="1">
    <location>
        <begin position="537"/>
        <end position="547"/>
    </location>
</feature>
<feature type="compositionally biased region" description="Acidic residues" evidence="1">
    <location>
        <begin position="518"/>
        <end position="535"/>
    </location>
</feature>
<dbReference type="GO" id="GO:0030686">
    <property type="term" value="C:90S preribosome"/>
    <property type="evidence" value="ECO:0007669"/>
    <property type="project" value="TreeGrafter"/>
</dbReference>